<sequence>LTYRYVTDECEVAGYKWPAGTNFHLNIFAVHVTEFWIDPKAFNPDRFYNYSPPDLMFLYISIYNADLVNINEPLKIFTSGLANCKELK</sequence>
<dbReference type="EMBL" id="CAJVQC010056867">
    <property type="protein sequence ID" value="CAG8796938.1"/>
    <property type="molecule type" value="Genomic_DNA"/>
</dbReference>
<dbReference type="Proteomes" id="UP000789920">
    <property type="component" value="Unassembled WGS sequence"/>
</dbReference>
<proteinExistence type="predicted"/>
<comment type="caution">
    <text evidence="1">The sequence shown here is derived from an EMBL/GenBank/DDBJ whole genome shotgun (WGS) entry which is preliminary data.</text>
</comment>
<feature type="non-terminal residue" evidence="1">
    <location>
        <position position="88"/>
    </location>
</feature>
<evidence type="ECO:0000313" key="1">
    <source>
        <dbReference type="EMBL" id="CAG8796938.1"/>
    </source>
</evidence>
<keyword evidence="2" id="KW-1185">Reference proteome</keyword>
<accession>A0ACA9RKX7</accession>
<gene>
    <name evidence="1" type="ORF">RPERSI_LOCUS20254</name>
</gene>
<protein>
    <submittedName>
        <fullName evidence="1">18609_t:CDS:1</fullName>
    </submittedName>
</protein>
<evidence type="ECO:0000313" key="2">
    <source>
        <dbReference type="Proteomes" id="UP000789920"/>
    </source>
</evidence>
<organism evidence="1 2">
    <name type="scientific">Racocetra persica</name>
    <dbReference type="NCBI Taxonomy" id="160502"/>
    <lineage>
        <taxon>Eukaryota</taxon>
        <taxon>Fungi</taxon>
        <taxon>Fungi incertae sedis</taxon>
        <taxon>Mucoromycota</taxon>
        <taxon>Glomeromycotina</taxon>
        <taxon>Glomeromycetes</taxon>
        <taxon>Diversisporales</taxon>
        <taxon>Gigasporaceae</taxon>
        <taxon>Racocetra</taxon>
    </lineage>
</organism>
<feature type="non-terminal residue" evidence="1">
    <location>
        <position position="1"/>
    </location>
</feature>
<reference evidence="1" key="1">
    <citation type="submission" date="2021-06" db="EMBL/GenBank/DDBJ databases">
        <authorList>
            <person name="Kallberg Y."/>
            <person name="Tangrot J."/>
            <person name="Rosling A."/>
        </authorList>
    </citation>
    <scope>NUCLEOTIDE SEQUENCE</scope>
    <source>
        <strain evidence="1">MA461A</strain>
    </source>
</reference>
<name>A0ACA9RKX7_9GLOM</name>